<dbReference type="InterPro" id="IPR002889">
    <property type="entry name" value="WSC_carb-bd"/>
</dbReference>
<evidence type="ECO:0000256" key="16">
    <source>
        <dbReference type="ARBA" id="ARBA00023157"/>
    </source>
</evidence>
<evidence type="ECO:0000256" key="8">
    <source>
        <dbReference type="ARBA" id="ARBA00022679"/>
    </source>
</evidence>
<feature type="domain" description="WSC" evidence="21">
    <location>
        <begin position="115"/>
        <end position="209"/>
    </location>
</feature>
<evidence type="ECO:0000256" key="2">
    <source>
        <dbReference type="ARBA" id="ARBA00004648"/>
    </source>
</evidence>
<dbReference type="GO" id="GO:0005789">
    <property type="term" value="C:endoplasmic reticulum membrane"/>
    <property type="evidence" value="ECO:0007669"/>
    <property type="project" value="UniProtKB-SubCell"/>
</dbReference>
<proteinExistence type="inferred from homology"/>
<evidence type="ECO:0000256" key="5">
    <source>
        <dbReference type="ARBA" id="ARBA00010195"/>
    </source>
</evidence>
<keyword evidence="13 20" id="KW-1133">Transmembrane helix</keyword>
<comment type="pathway">
    <text evidence="3">Glycan metabolism; chondroitin sulfate biosynthesis.</text>
</comment>
<dbReference type="CTD" id="9839179"/>
<dbReference type="EMBL" id="WUAV01000005">
    <property type="protein sequence ID" value="KAF1752561.1"/>
    <property type="molecule type" value="Genomic_DNA"/>
</dbReference>
<evidence type="ECO:0000313" key="23">
    <source>
        <dbReference type="EMBL" id="KAF1752566.1"/>
    </source>
</evidence>
<evidence type="ECO:0000256" key="7">
    <source>
        <dbReference type="ARBA" id="ARBA00022676"/>
    </source>
</evidence>
<dbReference type="InterPro" id="IPR043538">
    <property type="entry name" value="XYLT"/>
</dbReference>
<dbReference type="PROSITE" id="PS51212">
    <property type="entry name" value="WSC"/>
    <property type="match status" value="1"/>
</dbReference>
<keyword evidence="17" id="KW-0325">Glycoprotein</keyword>
<evidence type="ECO:0000256" key="10">
    <source>
        <dbReference type="ARBA" id="ARBA00022723"/>
    </source>
</evidence>
<accession>A0A6A5GCI8</accession>
<evidence type="ECO:0000256" key="1">
    <source>
        <dbReference type="ARBA" id="ARBA00004323"/>
    </source>
</evidence>
<comment type="pathway">
    <text evidence="4">Glycan metabolism; heparan sulfate biosynthesis.</text>
</comment>
<evidence type="ECO:0000256" key="13">
    <source>
        <dbReference type="ARBA" id="ARBA00022989"/>
    </source>
</evidence>
<comment type="catalytic activity">
    <reaction evidence="19">
        <text>UDP-alpha-D-xylose + L-seryl-[protein] = 3-O-(beta-D-xylosyl)-L-seryl-[protein] + UDP + H(+)</text>
        <dbReference type="Rhea" id="RHEA:50192"/>
        <dbReference type="Rhea" id="RHEA-COMP:9863"/>
        <dbReference type="Rhea" id="RHEA-COMP:12567"/>
        <dbReference type="ChEBI" id="CHEBI:15378"/>
        <dbReference type="ChEBI" id="CHEBI:29999"/>
        <dbReference type="ChEBI" id="CHEBI:57632"/>
        <dbReference type="ChEBI" id="CHEBI:58223"/>
        <dbReference type="ChEBI" id="CHEBI:132085"/>
        <dbReference type="EC" id="2.4.2.26"/>
    </reaction>
</comment>
<dbReference type="EC" id="2.4.2.26" evidence="6"/>
<keyword evidence="12" id="KW-0735">Signal-anchor</keyword>
<dbReference type="PANTHER" id="PTHR46025">
    <property type="entry name" value="XYLOSYLTRANSFERASE OXT"/>
    <property type="match status" value="1"/>
</dbReference>
<sequence length="809" mass="93603">MVIFGVNATYRHAAFVISLFFFLNVYLLYSAQNTVQNASHSGDRDVNVANHNSNSIETSIPTCEITDDLAKSAISRATSSSCKSKLQLEACLLKNGTFTETFPESECSNHENHLIDQRIGCYSDKKDSRVLKEFEYKFPKSNGKSTCRKNCYKAGFLYYGLEFGQECFCGNDVTNATEIDDKDCQTYKCPGSEQDFCGGFNAVEIFRTGLKSKVHMMKPQYLAPGEGEPLKDSIKILFLLQLNGRNERQVKRFLKSIYLPHHYYYIHVDKRQNYMYSEMKKVAEKIPNIHVTDRRFSTIWGGASLLQMFQQVIRDSLEMEQFKDWDYIFNFSESDFPILPIQDFEKLITVHKGKSFLASHGYNTGKFIQKQGFEWVFSECDQRMFRIGKREFPQNLRIDGGSDWVGIHRDLAEYSISDDELPKKLRKIFESILLPLESFYHTLSFNSRFCDDLLMSNLRLTNWYRKQGCRCASLKQIVDWCGCSPLVFREETKNKFELQKAISKPTYFARKFDSMIDIESIESAELQSMSPEKLQLDHPTYHFAFANIFKNGIDEEKIHFRSLANFALKSIKSDDELKKIVQLDALRAHHNAQIEIVMKVKTSSDSVEFLIHRKTHVKFLTESSLEVNGYQLKEMTYGTKFEWKEEICREYMGFVTDKDTLHARLEWKSTERVKKNGDKTSPEVEFKYRKGDELIEKTVVKPYDSVFGGQFDSWNVGKKLSNISTCDNFFVDVISPSSSPDSLPLATLRFPVYTEQNVDCHESYLQDFFEIVDFCTSEAACKEKIWSTSYPDPKSDIIVGYDSEARTLK</sequence>
<keyword evidence="14" id="KW-0333">Golgi apparatus</keyword>
<dbReference type="UniPathway" id="UPA00756"/>
<dbReference type="AlphaFoldDB" id="A0A6A5GCI8"/>
<dbReference type="EMBL" id="WUAV01000005">
    <property type="protein sequence ID" value="KAF1752566.1"/>
    <property type="molecule type" value="Genomic_DNA"/>
</dbReference>
<comment type="subcellular location">
    <subcellularLocation>
        <location evidence="2">Endoplasmic reticulum membrane</location>
        <topology evidence="2">Single-pass type II membrane protein</topology>
    </subcellularLocation>
    <subcellularLocation>
        <location evidence="1">Golgi apparatus membrane</location>
        <topology evidence="1">Single-pass type II membrane protein</topology>
    </subcellularLocation>
</comment>
<protein>
    <recommendedName>
        <fullName evidence="6">protein xylosyltransferase</fullName>
        <ecNumber evidence="6">2.4.2.26</ecNumber>
    </recommendedName>
    <alternativeName>
        <fullName evidence="18">Peptide O-xylosyltransferase</fullName>
    </alternativeName>
</protein>
<dbReference type="KEGG" id="crq:GCK72_019116"/>
<evidence type="ECO:0000313" key="24">
    <source>
        <dbReference type="Proteomes" id="UP000483820"/>
    </source>
</evidence>
<evidence type="ECO:0000256" key="6">
    <source>
        <dbReference type="ARBA" id="ARBA00011972"/>
    </source>
</evidence>
<dbReference type="GO" id="GO:0050650">
    <property type="term" value="P:chondroitin sulfate proteoglycan biosynthetic process"/>
    <property type="evidence" value="ECO:0007669"/>
    <property type="project" value="TreeGrafter"/>
</dbReference>
<evidence type="ECO:0000256" key="4">
    <source>
        <dbReference type="ARBA" id="ARBA00005093"/>
    </source>
</evidence>
<organism evidence="23 24">
    <name type="scientific">Caenorhabditis remanei</name>
    <name type="common">Caenorhabditis vulgaris</name>
    <dbReference type="NCBI Taxonomy" id="31234"/>
    <lineage>
        <taxon>Eukaryota</taxon>
        <taxon>Metazoa</taxon>
        <taxon>Ecdysozoa</taxon>
        <taxon>Nematoda</taxon>
        <taxon>Chromadorea</taxon>
        <taxon>Rhabditida</taxon>
        <taxon>Rhabditina</taxon>
        <taxon>Rhabditomorpha</taxon>
        <taxon>Rhabditoidea</taxon>
        <taxon>Rhabditidae</taxon>
        <taxon>Peloderinae</taxon>
        <taxon>Caenorhabditis</taxon>
    </lineage>
</organism>
<evidence type="ECO:0000256" key="17">
    <source>
        <dbReference type="ARBA" id="ARBA00023180"/>
    </source>
</evidence>
<dbReference type="SMART" id="SM00321">
    <property type="entry name" value="WSC"/>
    <property type="match status" value="1"/>
</dbReference>
<dbReference type="GeneID" id="9839179"/>
<dbReference type="InterPro" id="IPR003406">
    <property type="entry name" value="Glyco_trans_14"/>
</dbReference>
<keyword evidence="8" id="KW-0808">Transferase</keyword>
<keyword evidence="7" id="KW-0328">Glycosyltransferase</keyword>
<evidence type="ECO:0000256" key="15">
    <source>
        <dbReference type="ARBA" id="ARBA00023136"/>
    </source>
</evidence>
<evidence type="ECO:0000313" key="22">
    <source>
        <dbReference type="EMBL" id="KAF1752561.1"/>
    </source>
</evidence>
<evidence type="ECO:0000256" key="14">
    <source>
        <dbReference type="ARBA" id="ARBA00023034"/>
    </source>
</evidence>
<dbReference type="Pfam" id="PF02485">
    <property type="entry name" value="Branch"/>
    <property type="match status" value="1"/>
</dbReference>
<keyword evidence="11" id="KW-0256">Endoplasmic reticulum</keyword>
<name>A0A6A5GCI8_CAERE</name>
<dbReference type="PANTHER" id="PTHR46025:SF3">
    <property type="entry name" value="XYLOSYLTRANSFERASE OXT"/>
    <property type="match status" value="1"/>
</dbReference>
<keyword evidence="10" id="KW-0479">Metal-binding</keyword>
<evidence type="ECO:0000256" key="19">
    <source>
        <dbReference type="ARBA" id="ARBA00047847"/>
    </source>
</evidence>
<dbReference type="GO" id="GO:0015012">
    <property type="term" value="P:heparan sulfate proteoglycan biosynthetic process"/>
    <property type="evidence" value="ECO:0007669"/>
    <property type="project" value="UniProtKB-UniPathway"/>
</dbReference>
<dbReference type="Pfam" id="PF01822">
    <property type="entry name" value="WSC"/>
    <property type="match status" value="1"/>
</dbReference>
<dbReference type="Proteomes" id="UP000483820">
    <property type="component" value="Chromosome V"/>
</dbReference>
<evidence type="ECO:0000256" key="11">
    <source>
        <dbReference type="ARBA" id="ARBA00022824"/>
    </source>
</evidence>
<keyword evidence="16" id="KW-1015">Disulfide bond</keyword>
<comment type="caution">
    <text evidence="23">The sequence shown here is derived from an EMBL/GenBank/DDBJ whole genome shotgun (WGS) entry which is preliminary data.</text>
</comment>
<dbReference type="GO" id="GO:0046872">
    <property type="term" value="F:metal ion binding"/>
    <property type="evidence" value="ECO:0007669"/>
    <property type="project" value="UniProtKB-KW"/>
</dbReference>
<gene>
    <name evidence="22" type="ORF">GCK72_019116</name>
    <name evidence="23" type="ORF">GCK72_019121</name>
</gene>
<evidence type="ECO:0000256" key="20">
    <source>
        <dbReference type="SAM" id="Phobius"/>
    </source>
</evidence>
<dbReference type="UniPathway" id="UPA00755"/>
<keyword evidence="15 20" id="KW-0472">Membrane</keyword>
<comment type="similarity">
    <text evidence="5">Belongs to the glycosyltransferase 14 family. XylT subfamily.</text>
</comment>
<dbReference type="RefSeq" id="XP_003115491.2">
    <property type="nucleotide sequence ID" value="XM_003115443.2"/>
</dbReference>
<feature type="transmembrane region" description="Helical" evidence="20">
    <location>
        <begin position="12"/>
        <end position="29"/>
    </location>
</feature>
<evidence type="ECO:0000256" key="3">
    <source>
        <dbReference type="ARBA" id="ARBA00004840"/>
    </source>
</evidence>
<dbReference type="GO" id="GO:0030158">
    <property type="term" value="F:protein xylosyltransferase activity"/>
    <property type="evidence" value="ECO:0007669"/>
    <property type="project" value="UniProtKB-EC"/>
</dbReference>
<dbReference type="GO" id="GO:0000139">
    <property type="term" value="C:Golgi membrane"/>
    <property type="evidence" value="ECO:0007669"/>
    <property type="project" value="UniProtKB-SubCell"/>
</dbReference>
<evidence type="ECO:0000256" key="18">
    <source>
        <dbReference type="ARBA" id="ARBA00042865"/>
    </source>
</evidence>
<evidence type="ECO:0000256" key="12">
    <source>
        <dbReference type="ARBA" id="ARBA00022968"/>
    </source>
</evidence>
<evidence type="ECO:0000256" key="9">
    <source>
        <dbReference type="ARBA" id="ARBA00022692"/>
    </source>
</evidence>
<evidence type="ECO:0000259" key="21">
    <source>
        <dbReference type="PROSITE" id="PS51212"/>
    </source>
</evidence>
<reference evidence="23 24" key="1">
    <citation type="submission" date="2019-12" db="EMBL/GenBank/DDBJ databases">
        <title>Chromosome-level assembly of the Caenorhabditis remanei genome.</title>
        <authorList>
            <person name="Teterina A.A."/>
            <person name="Willis J.H."/>
            <person name="Phillips P.C."/>
        </authorList>
    </citation>
    <scope>NUCLEOTIDE SEQUENCE [LARGE SCALE GENOMIC DNA]</scope>
    <source>
        <strain evidence="23 24">PX506</strain>
        <tissue evidence="23">Whole organism</tissue>
    </source>
</reference>
<keyword evidence="9 20" id="KW-0812">Transmembrane</keyword>